<evidence type="ECO:0000259" key="2">
    <source>
        <dbReference type="SMART" id="SM00471"/>
    </source>
</evidence>
<feature type="domain" description="HD/PDEase" evidence="2">
    <location>
        <begin position="30"/>
        <end position="157"/>
    </location>
</feature>
<sequence>MESKKKGSHFFATLSRMKYIERWALMRNAREETLSEHSLDVAVIAHALCVLANRRHGHHVDAERAALVGLYHDASEIITGDMPTPVKYGDEQILNAYKDVEIRAEQRLLDLLPEDLREDYEDLFFGGDDAEEIYMRKLVKAADKLSALIKCMEEEEAGNREFRTAKESIWAAVQRMAADYPEVSDFVDVFLPSYGKTLDQLLGRD</sequence>
<dbReference type="HOGENOM" id="CLU_084784_0_0_9"/>
<keyword evidence="1" id="KW-0378">Hydrolase</keyword>
<name>C4GCF7_9FIRM</name>
<comment type="caution">
    <text evidence="3">The sequence shown here is derived from an EMBL/GenBank/DDBJ whole genome shotgun (WGS) entry which is preliminary data.</text>
</comment>
<dbReference type="NCBIfam" id="NF003009">
    <property type="entry name" value="PRK03826.1"/>
    <property type="match status" value="1"/>
</dbReference>
<dbReference type="eggNOG" id="COG1896">
    <property type="taxonomic scope" value="Bacteria"/>
</dbReference>
<dbReference type="AlphaFoldDB" id="C4GCF7"/>
<organism evidence="3 4">
    <name type="scientific">Shuttleworthella satelles DSM 14600</name>
    <dbReference type="NCBI Taxonomy" id="626523"/>
    <lineage>
        <taxon>Bacteria</taxon>
        <taxon>Bacillati</taxon>
        <taxon>Bacillota</taxon>
        <taxon>Clostridia</taxon>
        <taxon>Lachnospirales</taxon>
        <taxon>Lachnospiraceae</taxon>
        <taxon>Shuttleworthella</taxon>
    </lineage>
</organism>
<evidence type="ECO:0000256" key="1">
    <source>
        <dbReference type="ARBA" id="ARBA00022801"/>
    </source>
</evidence>
<dbReference type="InterPro" id="IPR003607">
    <property type="entry name" value="HD/PDEase_dom"/>
</dbReference>
<evidence type="ECO:0000313" key="4">
    <source>
        <dbReference type="Proteomes" id="UP000003494"/>
    </source>
</evidence>
<dbReference type="STRING" id="626523.GCWU000342_01650"/>
<reference evidence="3" key="1">
    <citation type="submission" date="2009-04" db="EMBL/GenBank/DDBJ databases">
        <authorList>
            <person name="Weinstock G."/>
            <person name="Sodergren E."/>
            <person name="Clifton S."/>
            <person name="Fulton L."/>
            <person name="Fulton B."/>
            <person name="Courtney L."/>
            <person name="Fronick C."/>
            <person name="Harrison M."/>
            <person name="Strong C."/>
            <person name="Farmer C."/>
            <person name="Delahaunty K."/>
            <person name="Markovic C."/>
            <person name="Hall O."/>
            <person name="Minx P."/>
            <person name="Tomlinson C."/>
            <person name="Mitreva M."/>
            <person name="Nelson J."/>
            <person name="Hou S."/>
            <person name="Wollam A."/>
            <person name="Pepin K.H."/>
            <person name="Johnson M."/>
            <person name="Bhonagiri V."/>
            <person name="Nash W.E."/>
            <person name="Warren W."/>
            <person name="Chinwalla A."/>
            <person name="Mardis E.R."/>
            <person name="Wilson R.K."/>
        </authorList>
    </citation>
    <scope>NUCLEOTIDE SEQUENCE [LARGE SCALE GENOMIC DNA]</scope>
    <source>
        <strain evidence="3">DSM 14600</strain>
    </source>
</reference>
<proteinExistence type="predicted"/>
<dbReference type="PANTHER" id="PTHR11845">
    <property type="entry name" value="5'-DEOXYNUCLEOTIDASE HDDC2"/>
    <property type="match status" value="1"/>
</dbReference>
<keyword evidence="4" id="KW-1185">Reference proteome</keyword>
<gene>
    <name evidence="3" type="ORF">GCWU000342_01650</name>
</gene>
<dbReference type="Proteomes" id="UP000003494">
    <property type="component" value="Unassembled WGS sequence"/>
</dbReference>
<dbReference type="Pfam" id="PF12917">
    <property type="entry name" value="YfbR-like"/>
    <property type="match status" value="1"/>
</dbReference>
<dbReference type="SUPFAM" id="SSF109604">
    <property type="entry name" value="HD-domain/PDEase-like"/>
    <property type="match status" value="1"/>
</dbReference>
<dbReference type="PANTHER" id="PTHR11845:SF13">
    <property type="entry name" value="5'-DEOXYNUCLEOTIDASE HDDC2"/>
    <property type="match status" value="1"/>
</dbReference>
<dbReference type="EMBL" id="ACIP02000004">
    <property type="protein sequence ID" value="EEP27657.1"/>
    <property type="molecule type" value="Genomic_DNA"/>
</dbReference>
<dbReference type="GO" id="GO:0002953">
    <property type="term" value="F:5'-deoxynucleotidase activity"/>
    <property type="evidence" value="ECO:0007669"/>
    <property type="project" value="InterPro"/>
</dbReference>
<accession>C4GCF7</accession>
<evidence type="ECO:0000313" key="3">
    <source>
        <dbReference type="EMBL" id="EEP27657.1"/>
    </source>
</evidence>
<dbReference type="SMART" id="SM00471">
    <property type="entry name" value="HDc"/>
    <property type="match status" value="1"/>
</dbReference>
<protein>
    <submittedName>
        <fullName evidence="3">HD domain protein</fullName>
    </submittedName>
</protein>
<dbReference type="RefSeq" id="WP_006906646.1">
    <property type="nucleotide sequence ID" value="NZ_GG665867.1"/>
</dbReference>
<dbReference type="Gene3D" id="1.10.3210.10">
    <property type="entry name" value="Hypothetical protein af1432"/>
    <property type="match status" value="1"/>
</dbReference>
<dbReference type="GO" id="GO:0005737">
    <property type="term" value="C:cytoplasm"/>
    <property type="evidence" value="ECO:0007669"/>
    <property type="project" value="TreeGrafter"/>
</dbReference>
<dbReference type="InterPro" id="IPR039356">
    <property type="entry name" value="YfbR/HDDC2"/>
</dbReference>